<dbReference type="EMBL" id="BOPG01000049">
    <property type="protein sequence ID" value="GIJ60047.1"/>
    <property type="molecule type" value="Genomic_DNA"/>
</dbReference>
<comment type="caution">
    <text evidence="1">The sequence shown here is derived from an EMBL/GenBank/DDBJ whole genome shotgun (WGS) entry which is preliminary data.</text>
</comment>
<keyword evidence="2" id="KW-1185">Reference proteome</keyword>
<protein>
    <submittedName>
        <fullName evidence="1">Uncharacterized protein</fullName>
    </submittedName>
</protein>
<sequence length="317" mass="34249">MTETELRRIALLDNLYDHRPPNAGEFATIVDFLPEDERSDDRLHELYFRMLADLERRGLVITANGMGFDGLAAMLDDAGRTEVEERRRRRAAPALRAAAARDAIVRWLYGQPQRKANHLQAMLTTPECYYEGQPFSANDLDEALRYLVAKGLIKALRYAGGTLHLPKLLDDGIDCVEHFQGSVSAYVRRNDSRGGTNHTVNIGGNVSGNLAWANETATQTATTAGISTADLVTLVHALVEAIPALGLADRDAGQLELVAEQAGEELTAEAPDLSRLRALMTRAGSILDGAAQNSLSAVLSAYMALVMAQAGVPLPGA</sequence>
<reference evidence="1" key="1">
    <citation type="submission" date="2021-01" db="EMBL/GenBank/DDBJ databases">
        <title>Whole genome shotgun sequence of Virgisporangium aurantiacum NBRC 16421.</title>
        <authorList>
            <person name="Komaki H."/>
            <person name="Tamura T."/>
        </authorList>
    </citation>
    <scope>NUCLEOTIDE SEQUENCE</scope>
    <source>
        <strain evidence="1">NBRC 16421</strain>
    </source>
</reference>
<evidence type="ECO:0000313" key="2">
    <source>
        <dbReference type="Proteomes" id="UP000612585"/>
    </source>
</evidence>
<name>A0A8J3ZA74_9ACTN</name>
<gene>
    <name evidence="1" type="ORF">Vau01_075630</name>
</gene>
<proteinExistence type="predicted"/>
<evidence type="ECO:0000313" key="1">
    <source>
        <dbReference type="EMBL" id="GIJ60047.1"/>
    </source>
</evidence>
<dbReference type="AlphaFoldDB" id="A0A8J3ZA74"/>
<accession>A0A8J3ZA74</accession>
<organism evidence="1 2">
    <name type="scientific">Virgisporangium aurantiacum</name>
    <dbReference type="NCBI Taxonomy" id="175570"/>
    <lineage>
        <taxon>Bacteria</taxon>
        <taxon>Bacillati</taxon>
        <taxon>Actinomycetota</taxon>
        <taxon>Actinomycetes</taxon>
        <taxon>Micromonosporales</taxon>
        <taxon>Micromonosporaceae</taxon>
        <taxon>Virgisporangium</taxon>
    </lineage>
</organism>
<dbReference type="Proteomes" id="UP000612585">
    <property type="component" value="Unassembled WGS sequence"/>
</dbReference>
<dbReference type="RefSeq" id="WP_204003759.1">
    <property type="nucleotide sequence ID" value="NZ_BOPG01000049.1"/>
</dbReference>